<protein>
    <submittedName>
        <fullName evidence="3">CbiX/SirB N-terminal domain-containing protein</fullName>
    </submittedName>
</protein>
<dbReference type="KEGG" id="paun:MJA45_03855"/>
<dbReference type="GO" id="GO:0046872">
    <property type="term" value="F:metal ion binding"/>
    <property type="evidence" value="ECO:0007669"/>
    <property type="project" value="UniProtKB-KW"/>
</dbReference>
<keyword evidence="1" id="KW-0479">Metal-binding</keyword>
<evidence type="ECO:0000256" key="2">
    <source>
        <dbReference type="ARBA" id="ARBA00023239"/>
    </source>
</evidence>
<keyword evidence="2" id="KW-0456">Lyase</keyword>
<dbReference type="EMBL" id="CP130318">
    <property type="protein sequence ID" value="WNQ12196.1"/>
    <property type="molecule type" value="Genomic_DNA"/>
</dbReference>
<evidence type="ECO:0000313" key="3">
    <source>
        <dbReference type="EMBL" id="WNQ12196.1"/>
    </source>
</evidence>
<dbReference type="InterPro" id="IPR050963">
    <property type="entry name" value="Sirohydro_Cobaltochel/CbiX"/>
</dbReference>
<dbReference type="Proteomes" id="UP001305702">
    <property type="component" value="Chromosome"/>
</dbReference>
<dbReference type="Gene3D" id="3.40.50.1400">
    <property type="match status" value="2"/>
</dbReference>
<proteinExistence type="predicted"/>
<dbReference type="GO" id="GO:0016829">
    <property type="term" value="F:lyase activity"/>
    <property type="evidence" value="ECO:0007669"/>
    <property type="project" value="UniProtKB-KW"/>
</dbReference>
<dbReference type="SUPFAM" id="SSF53800">
    <property type="entry name" value="Chelatase"/>
    <property type="match status" value="1"/>
</dbReference>
<gene>
    <name evidence="3" type="ORF">MJA45_03855</name>
</gene>
<evidence type="ECO:0000256" key="1">
    <source>
        <dbReference type="ARBA" id="ARBA00022723"/>
    </source>
</evidence>
<dbReference type="InterPro" id="IPR002762">
    <property type="entry name" value="CbiX-like"/>
</dbReference>
<accession>A0AA96LHP8</accession>
<dbReference type="RefSeq" id="WP_315605973.1">
    <property type="nucleotide sequence ID" value="NZ_CP130318.1"/>
</dbReference>
<dbReference type="CDD" id="cd03416">
    <property type="entry name" value="CbiX_SirB_N"/>
    <property type="match status" value="2"/>
</dbReference>
<dbReference type="AlphaFoldDB" id="A0AA96LHP8"/>
<organism evidence="3 4">
    <name type="scientific">Paenibacillus aurantius</name>
    <dbReference type="NCBI Taxonomy" id="2918900"/>
    <lineage>
        <taxon>Bacteria</taxon>
        <taxon>Bacillati</taxon>
        <taxon>Bacillota</taxon>
        <taxon>Bacilli</taxon>
        <taxon>Bacillales</taxon>
        <taxon>Paenibacillaceae</taxon>
        <taxon>Paenibacillus</taxon>
    </lineage>
</organism>
<keyword evidence="4" id="KW-1185">Reference proteome</keyword>
<dbReference type="PANTHER" id="PTHR33542">
    <property type="entry name" value="SIROHYDROCHLORIN FERROCHELATASE, CHLOROPLASTIC"/>
    <property type="match status" value="1"/>
</dbReference>
<reference evidence="3 4" key="1">
    <citation type="submission" date="2022-02" db="EMBL/GenBank/DDBJ databases">
        <title>Paenibacillus sp. MBLB1776 Whole Genome Shotgun Sequencing.</title>
        <authorList>
            <person name="Hwang C.Y."/>
            <person name="Cho E.-S."/>
            <person name="Seo M.-J."/>
        </authorList>
    </citation>
    <scope>NUCLEOTIDE SEQUENCE [LARGE SCALE GENOMIC DNA]</scope>
    <source>
        <strain evidence="3 4">MBLB1776</strain>
    </source>
</reference>
<dbReference type="Pfam" id="PF01903">
    <property type="entry name" value="CbiX"/>
    <property type="match status" value="2"/>
</dbReference>
<name>A0AA96LHP8_9BACL</name>
<evidence type="ECO:0000313" key="4">
    <source>
        <dbReference type="Proteomes" id="UP001305702"/>
    </source>
</evidence>
<dbReference type="PANTHER" id="PTHR33542:SF3">
    <property type="entry name" value="SIROHYDROCHLORIN FERROCHELATASE, CHLOROPLASTIC"/>
    <property type="match status" value="1"/>
</dbReference>
<sequence length="283" mass="31298">MQKYGLLVISHGSRSAEWVGLVDDAVAAVRMPEDVPVSSSFLEIVEGRLIQDGIDELERQGVTDLVVVPLFVSSGSTHIDEIAYALGVQPEPSLETDLEPFRIEARVHFASPIDDDPDVARMLYANLAELSADPAKEAVLLVGHGSKEKGFHRRWREGLRKLAERLKEQGGFAEAGTAMLLPDQLACQIRSMRKRKPDLAVIVSPLFLSEGYFTKTVIPSRLEGLEYRYNGRALLPNPLVSRWIEKQAAAFLPHAALPSEEQGTGALPNNEIRVINEWPNVQD</sequence>